<protein>
    <submittedName>
        <fullName evidence="3">Uncharacterized protein</fullName>
    </submittedName>
</protein>
<proteinExistence type="predicted"/>
<keyword evidence="2" id="KW-0732">Signal</keyword>
<gene>
    <name evidence="3" type="ORF">ADUPG1_010438</name>
</gene>
<dbReference type="EMBL" id="BQXS01011571">
    <property type="protein sequence ID" value="GKT14200.1"/>
    <property type="molecule type" value="Genomic_DNA"/>
</dbReference>
<name>A0ABQ5JWU1_9EUKA</name>
<evidence type="ECO:0000256" key="1">
    <source>
        <dbReference type="SAM" id="MobiDB-lite"/>
    </source>
</evidence>
<evidence type="ECO:0000313" key="3">
    <source>
        <dbReference type="EMBL" id="GKT14200.1"/>
    </source>
</evidence>
<evidence type="ECO:0000313" key="4">
    <source>
        <dbReference type="Proteomes" id="UP001057375"/>
    </source>
</evidence>
<evidence type="ECO:0000256" key="2">
    <source>
        <dbReference type="SAM" id="SignalP"/>
    </source>
</evidence>
<sequence>MNSRAGRHKMHLQGLLFSLILLFILINTAHSSDISYSEGIPPNHAESWVQQDRNAMKGNLHHNTHKMDNLANHNSRFSIEYMGGAFRREDASFFYNSHQLDDNIGVEDRKLPKSQNDFDNYGSSAKNMQIPHNQINSSVTESNIEATDANDEDT</sequence>
<keyword evidence="4" id="KW-1185">Reference proteome</keyword>
<dbReference type="Proteomes" id="UP001057375">
    <property type="component" value="Unassembled WGS sequence"/>
</dbReference>
<feature type="non-terminal residue" evidence="3">
    <location>
        <position position="154"/>
    </location>
</feature>
<comment type="caution">
    <text evidence="3">The sequence shown here is derived from an EMBL/GenBank/DDBJ whole genome shotgun (WGS) entry which is preliminary data.</text>
</comment>
<accession>A0ABQ5JWU1</accession>
<feature type="compositionally biased region" description="Polar residues" evidence="1">
    <location>
        <begin position="113"/>
        <end position="145"/>
    </location>
</feature>
<reference evidence="3" key="1">
    <citation type="submission" date="2022-03" db="EMBL/GenBank/DDBJ databases">
        <title>Draft genome sequence of Aduncisulcus paluster, a free-living microaerophilic Fornicata.</title>
        <authorList>
            <person name="Yuyama I."/>
            <person name="Kume K."/>
            <person name="Tamura T."/>
            <person name="Inagaki Y."/>
            <person name="Hashimoto T."/>
        </authorList>
    </citation>
    <scope>NUCLEOTIDE SEQUENCE</scope>
    <source>
        <strain evidence="3">NY0171</strain>
    </source>
</reference>
<feature type="signal peptide" evidence="2">
    <location>
        <begin position="1"/>
        <end position="31"/>
    </location>
</feature>
<organism evidence="3 4">
    <name type="scientific">Aduncisulcus paluster</name>
    <dbReference type="NCBI Taxonomy" id="2918883"/>
    <lineage>
        <taxon>Eukaryota</taxon>
        <taxon>Metamonada</taxon>
        <taxon>Carpediemonas-like organisms</taxon>
        <taxon>Aduncisulcus</taxon>
    </lineage>
</organism>
<feature type="region of interest" description="Disordered" evidence="1">
    <location>
        <begin position="106"/>
        <end position="154"/>
    </location>
</feature>
<feature type="chain" id="PRO_5045085730" evidence="2">
    <location>
        <begin position="32"/>
        <end position="154"/>
    </location>
</feature>